<dbReference type="InterPro" id="IPR003599">
    <property type="entry name" value="Ig_sub"/>
</dbReference>
<name>A0A1B0CH33_LUTLO</name>
<protein>
    <recommendedName>
        <fullName evidence="3">Ig-like domain-containing protein</fullName>
    </recommendedName>
</protein>
<dbReference type="EMBL" id="AJWK01011929">
    <property type="status" value="NOT_ANNOTATED_CDS"/>
    <property type="molecule type" value="Genomic_DNA"/>
</dbReference>
<dbReference type="InterPro" id="IPR013783">
    <property type="entry name" value="Ig-like_fold"/>
</dbReference>
<dbReference type="PANTHER" id="PTHR23279:SF12">
    <property type="entry name" value="DEFECTIVE PROBOSCIS EXTENSION RESPONSE 14, ISOFORM A-RELATED"/>
    <property type="match status" value="1"/>
</dbReference>
<dbReference type="PANTHER" id="PTHR23279">
    <property type="entry name" value="DEFECTIVE PROBOSCIS EXTENSION RESPONSE DPR -RELATED"/>
    <property type="match status" value="1"/>
</dbReference>
<dbReference type="AlphaFoldDB" id="A0A1B0CH33"/>
<feature type="domain" description="Ig-like" evidence="3">
    <location>
        <begin position="88"/>
        <end position="178"/>
    </location>
</feature>
<dbReference type="EMBL" id="AJWK01011931">
    <property type="status" value="NOT_ANNOTATED_CDS"/>
    <property type="molecule type" value="Genomic_DNA"/>
</dbReference>
<dbReference type="SMART" id="SM00408">
    <property type="entry name" value="IGc2"/>
    <property type="match status" value="2"/>
</dbReference>
<evidence type="ECO:0000313" key="4">
    <source>
        <dbReference type="EnsemblMetazoa" id="LLOJ003745-PA"/>
    </source>
</evidence>
<dbReference type="InterPro" id="IPR013106">
    <property type="entry name" value="Ig_V-set"/>
</dbReference>
<dbReference type="EnsemblMetazoa" id="LLOJ003745-RA">
    <property type="protein sequence ID" value="LLOJ003745-PA"/>
    <property type="gene ID" value="LLOJ003745"/>
</dbReference>
<evidence type="ECO:0000256" key="1">
    <source>
        <dbReference type="SAM" id="MobiDB-lite"/>
    </source>
</evidence>
<dbReference type="Gene3D" id="2.60.40.10">
    <property type="entry name" value="Immunoglobulins"/>
    <property type="match status" value="2"/>
</dbReference>
<feature type="chain" id="PRO_5008405754" description="Ig-like domain-containing protein" evidence="2">
    <location>
        <begin position="46"/>
        <end position="310"/>
    </location>
</feature>
<feature type="region of interest" description="Disordered" evidence="1">
    <location>
        <begin position="51"/>
        <end position="85"/>
    </location>
</feature>
<dbReference type="PROSITE" id="PS50835">
    <property type="entry name" value="IG_LIKE"/>
    <property type="match status" value="2"/>
</dbReference>
<organism evidence="4 5">
    <name type="scientific">Lutzomyia longipalpis</name>
    <name type="common">Sand fly</name>
    <dbReference type="NCBI Taxonomy" id="7200"/>
    <lineage>
        <taxon>Eukaryota</taxon>
        <taxon>Metazoa</taxon>
        <taxon>Ecdysozoa</taxon>
        <taxon>Arthropoda</taxon>
        <taxon>Hexapoda</taxon>
        <taxon>Insecta</taxon>
        <taxon>Pterygota</taxon>
        <taxon>Neoptera</taxon>
        <taxon>Endopterygota</taxon>
        <taxon>Diptera</taxon>
        <taxon>Nematocera</taxon>
        <taxon>Psychodoidea</taxon>
        <taxon>Psychodidae</taxon>
        <taxon>Lutzomyia</taxon>
        <taxon>Lutzomyia</taxon>
    </lineage>
</organism>
<proteinExistence type="predicted"/>
<dbReference type="SMART" id="SM00409">
    <property type="entry name" value="IG"/>
    <property type="match status" value="2"/>
</dbReference>
<dbReference type="Pfam" id="PF13927">
    <property type="entry name" value="Ig_3"/>
    <property type="match status" value="1"/>
</dbReference>
<evidence type="ECO:0000259" key="3">
    <source>
        <dbReference type="PROSITE" id="PS50835"/>
    </source>
</evidence>
<dbReference type="SUPFAM" id="SSF48726">
    <property type="entry name" value="Immunoglobulin"/>
    <property type="match status" value="2"/>
</dbReference>
<accession>A0A1B0CH33</accession>
<dbReference type="InterPro" id="IPR036179">
    <property type="entry name" value="Ig-like_dom_sf"/>
</dbReference>
<sequence length="310" mass="34797">MTWSKKRNKHRDKKCKAASTDVAMRRRRVTLLLIELALVVTLAAARGPPPPILLSGRNFSSPFTDTPEGGDTDDSAESLETTTREPQPFFEEPLAAANITTQLGSHVHLHCRVNDLREKTVSWVRRKEDQLQLITFGRHTYSSDSRYQLEYQPPNDWQLLIQFANERDEGHYECQVSSHPPLVFLVYLTVVVPRVEIVDERGGAGADKFYKAGSTIELKCVITKVPQPTTYVTWKHGQRMLNYDTSRGGISVKTDLKIGGAVSRLYIANANRYDSGNYTCALADVAMNTVTVHVKILPQCNMEAPQDGLH</sequence>
<dbReference type="EMBL" id="AJWK01011930">
    <property type="status" value="NOT_ANNOTATED_CDS"/>
    <property type="molecule type" value="Genomic_DNA"/>
</dbReference>
<dbReference type="InterPro" id="IPR007110">
    <property type="entry name" value="Ig-like_dom"/>
</dbReference>
<feature type="compositionally biased region" description="Acidic residues" evidence="1">
    <location>
        <begin position="68"/>
        <end position="77"/>
    </location>
</feature>
<feature type="signal peptide" evidence="2">
    <location>
        <begin position="1"/>
        <end position="45"/>
    </location>
</feature>
<feature type="domain" description="Ig-like" evidence="3">
    <location>
        <begin position="193"/>
        <end position="291"/>
    </location>
</feature>
<reference evidence="4" key="1">
    <citation type="submission" date="2020-05" db="UniProtKB">
        <authorList>
            <consortium name="EnsemblMetazoa"/>
        </authorList>
    </citation>
    <scope>IDENTIFICATION</scope>
    <source>
        <strain evidence="4">Jacobina</strain>
    </source>
</reference>
<dbReference type="VEuPathDB" id="VectorBase:LLONM1_009151"/>
<keyword evidence="5" id="KW-1185">Reference proteome</keyword>
<dbReference type="FunFam" id="2.60.40.10:FF:001598">
    <property type="entry name" value="Defective proboscis extension response"/>
    <property type="match status" value="1"/>
</dbReference>
<dbReference type="EMBL" id="AJWK01011932">
    <property type="status" value="NOT_ANNOTATED_CDS"/>
    <property type="molecule type" value="Genomic_DNA"/>
</dbReference>
<evidence type="ECO:0000313" key="5">
    <source>
        <dbReference type="Proteomes" id="UP000092461"/>
    </source>
</evidence>
<keyword evidence="2" id="KW-0732">Signal</keyword>
<dbReference type="InterPro" id="IPR003598">
    <property type="entry name" value="Ig_sub2"/>
</dbReference>
<dbReference type="GO" id="GO:0032589">
    <property type="term" value="C:neuron projection membrane"/>
    <property type="evidence" value="ECO:0007669"/>
    <property type="project" value="TreeGrafter"/>
</dbReference>
<dbReference type="FunFam" id="2.60.40.10:FF:001278">
    <property type="entry name" value="Defective proboscis extension response"/>
    <property type="match status" value="1"/>
</dbReference>
<dbReference type="GO" id="GO:0050808">
    <property type="term" value="P:synapse organization"/>
    <property type="evidence" value="ECO:0007669"/>
    <property type="project" value="TreeGrafter"/>
</dbReference>
<dbReference type="Proteomes" id="UP000092461">
    <property type="component" value="Unassembled WGS sequence"/>
</dbReference>
<dbReference type="InterPro" id="IPR037448">
    <property type="entry name" value="Zig-8"/>
</dbReference>
<dbReference type="VEuPathDB" id="VectorBase:LLOJ003745"/>
<evidence type="ECO:0000256" key="2">
    <source>
        <dbReference type="SAM" id="SignalP"/>
    </source>
</evidence>
<dbReference type="Pfam" id="PF07686">
    <property type="entry name" value="V-set"/>
    <property type="match status" value="1"/>
</dbReference>